<dbReference type="AlphaFoldDB" id="A0A6S6SXP0"/>
<proteinExistence type="predicted"/>
<sequence>LNTQIEHHLFPKAPRFNLLKVQAITRDFAKKHGMFYFETTPLESYVQINEALKAYK</sequence>
<protein>
    <recommendedName>
        <fullName evidence="1">Fatty acid desaturase domain-containing protein</fullName>
    </recommendedName>
</protein>
<dbReference type="InterPro" id="IPR005804">
    <property type="entry name" value="FA_desaturase_dom"/>
</dbReference>
<dbReference type="Pfam" id="PF00487">
    <property type="entry name" value="FA_desaturase"/>
    <property type="match status" value="1"/>
</dbReference>
<feature type="domain" description="Fatty acid desaturase" evidence="1">
    <location>
        <begin position="1"/>
        <end position="39"/>
    </location>
</feature>
<evidence type="ECO:0000259" key="1">
    <source>
        <dbReference type="Pfam" id="PF00487"/>
    </source>
</evidence>
<accession>A0A6S6SXP0</accession>
<reference evidence="2" key="1">
    <citation type="submission" date="2020-01" db="EMBL/GenBank/DDBJ databases">
        <authorList>
            <person name="Meier V. D."/>
            <person name="Meier V D."/>
        </authorList>
    </citation>
    <scope>NUCLEOTIDE SEQUENCE</scope>
    <source>
        <strain evidence="2">HLG_WM_MAG_03</strain>
    </source>
</reference>
<organism evidence="2">
    <name type="scientific">uncultured Sulfurovum sp</name>
    <dbReference type="NCBI Taxonomy" id="269237"/>
    <lineage>
        <taxon>Bacteria</taxon>
        <taxon>Pseudomonadati</taxon>
        <taxon>Campylobacterota</taxon>
        <taxon>Epsilonproteobacteria</taxon>
        <taxon>Campylobacterales</taxon>
        <taxon>Sulfurovaceae</taxon>
        <taxon>Sulfurovum</taxon>
        <taxon>environmental samples</taxon>
    </lineage>
</organism>
<name>A0A6S6SXP0_9BACT</name>
<dbReference type="EMBL" id="CACVAR010000167">
    <property type="protein sequence ID" value="CAA6807791.1"/>
    <property type="molecule type" value="Genomic_DNA"/>
</dbReference>
<feature type="non-terminal residue" evidence="2">
    <location>
        <position position="1"/>
    </location>
</feature>
<gene>
    <name evidence="2" type="ORF">HELGO_WM95563</name>
</gene>
<dbReference type="GO" id="GO:0006629">
    <property type="term" value="P:lipid metabolic process"/>
    <property type="evidence" value="ECO:0007669"/>
    <property type="project" value="InterPro"/>
</dbReference>
<evidence type="ECO:0000313" key="2">
    <source>
        <dbReference type="EMBL" id="CAA6807791.1"/>
    </source>
</evidence>